<dbReference type="Pfam" id="PF01476">
    <property type="entry name" value="LysM"/>
    <property type="match status" value="1"/>
</dbReference>
<dbReference type="PANTHER" id="PTHR34700:SF4">
    <property type="entry name" value="PHAGE-LIKE ELEMENT PBSX PROTEIN XKDP"/>
    <property type="match status" value="1"/>
</dbReference>
<dbReference type="SUPFAM" id="SSF54106">
    <property type="entry name" value="LysM domain"/>
    <property type="match status" value="1"/>
</dbReference>
<dbReference type="InterPro" id="IPR036779">
    <property type="entry name" value="LysM_dom_sf"/>
</dbReference>
<accession>A0ABP8YRX8</accession>
<evidence type="ECO:0000259" key="5">
    <source>
        <dbReference type="PROSITE" id="PS51782"/>
    </source>
</evidence>
<feature type="chain" id="PRO_5045982496" evidence="4">
    <location>
        <begin position="35"/>
        <end position="257"/>
    </location>
</feature>
<dbReference type="Pfam" id="PF06737">
    <property type="entry name" value="Transglycosylas"/>
    <property type="match status" value="1"/>
</dbReference>
<dbReference type="PANTHER" id="PTHR34700">
    <property type="entry name" value="POTASSIUM BINDING PROTEIN KBP"/>
    <property type="match status" value="1"/>
</dbReference>
<dbReference type="Gene3D" id="3.10.350.10">
    <property type="entry name" value="LysM domain"/>
    <property type="match status" value="1"/>
</dbReference>
<evidence type="ECO:0000256" key="3">
    <source>
        <dbReference type="SAM" id="MobiDB-lite"/>
    </source>
</evidence>
<proteinExistence type="inferred from homology"/>
<feature type="domain" description="LysM" evidence="5">
    <location>
        <begin position="206"/>
        <end position="254"/>
    </location>
</feature>
<keyword evidence="7" id="KW-1185">Reference proteome</keyword>
<dbReference type="SMART" id="SM00257">
    <property type="entry name" value="LysM"/>
    <property type="match status" value="1"/>
</dbReference>
<comment type="caution">
    <text evidence="6">The sequence shown here is derived from an EMBL/GenBank/DDBJ whole genome shotgun (WGS) entry which is preliminary data.</text>
</comment>
<keyword evidence="2" id="KW-0378">Hydrolase</keyword>
<name>A0ABP8YRX8_9MICO</name>
<gene>
    <name evidence="6" type="primary">rpfA</name>
    <name evidence="6" type="ORF">GCM10025783_03020</name>
</gene>
<feature type="region of interest" description="Disordered" evidence="3">
    <location>
        <begin position="122"/>
        <end position="205"/>
    </location>
</feature>
<comment type="similarity">
    <text evidence="1">Belongs to the transglycosylase family. Rpf subfamily.</text>
</comment>
<dbReference type="EMBL" id="BAABLP010000001">
    <property type="protein sequence ID" value="GAA4736305.1"/>
    <property type="molecule type" value="Genomic_DNA"/>
</dbReference>
<feature type="signal peptide" evidence="4">
    <location>
        <begin position="1"/>
        <end position="34"/>
    </location>
</feature>
<feature type="compositionally biased region" description="Basic residues" evidence="3">
    <location>
        <begin position="186"/>
        <end position="196"/>
    </location>
</feature>
<evidence type="ECO:0000313" key="6">
    <source>
        <dbReference type="EMBL" id="GAA4736305.1"/>
    </source>
</evidence>
<organism evidence="6 7">
    <name type="scientific">Amnibacterium soli</name>
    <dbReference type="NCBI Taxonomy" id="1282736"/>
    <lineage>
        <taxon>Bacteria</taxon>
        <taxon>Bacillati</taxon>
        <taxon>Actinomycetota</taxon>
        <taxon>Actinomycetes</taxon>
        <taxon>Micrococcales</taxon>
        <taxon>Microbacteriaceae</taxon>
        <taxon>Amnibacterium</taxon>
    </lineage>
</organism>
<dbReference type="InterPro" id="IPR010618">
    <property type="entry name" value="RPF"/>
</dbReference>
<dbReference type="InterPro" id="IPR018392">
    <property type="entry name" value="LysM"/>
</dbReference>
<dbReference type="CDD" id="cd13925">
    <property type="entry name" value="RPF"/>
    <property type="match status" value="1"/>
</dbReference>
<dbReference type="CDD" id="cd00118">
    <property type="entry name" value="LysM"/>
    <property type="match status" value="1"/>
</dbReference>
<dbReference type="PROSITE" id="PS51782">
    <property type="entry name" value="LYSM"/>
    <property type="match status" value="1"/>
</dbReference>
<dbReference type="Gene3D" id="1.10.530.10">
    <property type="match status" value="1"/>
</dbReference>
<dbReference type="InterPro" id="IPR023346">
    <property type="entry name" value="Lysozyme-like_dom_sf"/>
</dbReference>
<evidence type="ECO:0000256" key="4">
    <source>
        <dbReference type="SAM" id="SignalP"/>
    </source>
</evidence>
<evidence type="ECO:0000256" key="2">
    <source>
        <dbReference type="ARBA" id="ARBA00022801"/>
    </source>
</evidence>
<reference evidence="7" key="1">
    <citation type="journal article" date="2019" name="Int. J. Syst. Evol. Microbiol.">
        <title>The Global Catalogue of Microorganisms (GCM) 10K type strain sequencing project: providing services to taxonomists for standard genome sequencing and annotation.</title>
        <authorList>
            <consortium name="The Broad Institute Genomics Platform"/>
            <consortium name="The Broad Institute Genome Sequencing Center for Infectious Disease"/>
            <person name="Wu L."/>
            <person name="Ma J."/>
        </authorList>
    </citation>
    <scope>NUCLEOTIDE SEQUENCE [LARGE SCALE GENOMIC DNA]</scope>
    <source>
        <strain evidence="7">JCM 19015</strain>
    </source>
</reference>
<dbReference type="RefSeq" id="WP_345479144.1">
    <property type="nucleotide sequence ID" value="NZ_BAABLP010000001.1"/>
</dbReference>
<protein>
    <submittedName>
        <fullName evidence="6">Resuscitation-promoting factor protein RpfA</fullName>
    </submittedName>
</protein>
<evidence type="ECO:0000256" key="1">
    <source>
        <dbReference type="ARBA" id="ARBA00010830"/>
    </source>
</evidence>
<feature type="compositionally biased region" description="Basic and acidic residues" evidence="3">
    <location>
        <begin position="140"/>
        <end position="185"/>
    </location>
</feature>
<dbReference type="Proteomes" id="UP001500121">
    <property type="component" value="Unassembled WGS sequence"/>
</dbReference>
<dbReference type="SUPFAM" id="SSF53955">
    <property type="entry name" value="Lysozyme-like"/>
    <property type="match status" value="1"/>
</dbReference>
<sequence length="257" mass="26914">MTKRIALPRAVSGGLAVAALTLTGLGLSAAPADAAPQSPWDAIARCESGGNWSINTGNGYYGGLQFSASTWRAHGGRGSAASATRAQQITIGERVVKSQGWAAWAGCSARLGLHGHHVPKAPAVHHASKHDAKPKAHHEAKHDPKPKAHHDAEHESHHEAKPAAKHRSHEEDSPKKSAEKAEHRSAPRHAAHKVGRHAAAPAAHGAKYTVRSGDTLQGIAARHHVAGGWRALADANAAHIAHPGQIFPGQVLRLPAK</sequence>
<evidence type="ECO:0000313" key="7">
    <source>
        <dbReference type="Proteomes" id="UP001500121"/>
    </source>
</evidence>
<keyword evidence="4" id="KW-0732">Signal</keyword>
<dbReference type="InterPro" id="IPR052196">
    <property type="entry name" value="Bact_Kbp"/>
</dbReference>